<gene>
    <name evidence="34" type="primary">PPP1CC</name>
    <name evidence="34" type="ORF">AV530_018481</name>
</gene>
<dbReference type="Proteomes" id="UP000190648">
    <property type="component" value="Unassembled WGS sequence"/>
</dbReference>
<keyword evidence="16" id="KW-0995">Kinetochore</keyword>
<dbReference type="GO" id="GO:0046872">
    <property type="term" value="F:metal ion binding"/>
    <property type="evidence" value="ECO:0007669"/>
    <property type="project" value="UniProtKB-KW"/>
</dbReference>
<evidence type="ECO:0000256" key="22">
    <source>
        <dbReference type="ARBA" id="ARBA00023136"/>
    </source>
</evidence>
<evidence type="ECO:0000256" key="15">
    <source>
        <dbReference type="ARBA" id="ARBA00022801"/>
    </source>
</evidence>
<evidence type="ECO:0000256" key="28">
    <source>
        <dbReference type="ARBA" id="ARBA00048336"/>
    </source>
</evidence>
<dbReference type="STRING" id="372326.A0A1V4JS32"/>
<evidence type="ECO:0000256" key="19">
    <source>
        <dbReference type="ARBA" id="ARBA00022989"/>
    </source>
</evidence>
<dbReference type="PRINTS" id="PR00114">
    <property type="entry name" value="STPHPHTASE"/>
</dbReference>
<evidence type="ECO:0000256" key="32">
    <source>
        <dbReference type="SAM" id="Phobius"/>
    </source>
</evidence>
<dbReference type="CDD" id="cd07414">
    <property type="entry name" value="MPP_PP1_PPKL"/>
    <property type="match status" value="1"/>
</dbReference>
<evidence type="ECO:0000256" key="8">
    <source>
        <dbReference type="ARBA" id="ARBA00005333"/>
    </source>
</evidence>
<dbReference type="Pfam" id="PF00149">
    <property type="entry name" value="Metallophos"/>
    <property type="match status" value="1"/>
</dbReference>
<dbReference type="Pfam" id="PF16799">
    <property type="entry name" value="VGPC1_C"/>
    <property type="match status" value="1"/>
</dbReference>
<evidence type="ECO:0000256" key="16">
    <source>
        <dbReference type="ARBA" id="ARBA00022838"/>
    </source>
</evidence>
<dbReference type="PROSITE" id="PS00125">
    <property type="entry name" value="SER_THR_PHOSPHATASE"/>
    <property type="match status" value="1"/>
</dbReference>
<dbReference type="InterPro" id="IPR050341">
    <property type="entry name" value="PP1_catalytic_subunit"/>
</dbReference>
<evidence type="ECO:0000256" key="14">
    <source>
        <dbReference type="ARBA" id="ARBA00022723"/>
    </source>
</evidence>
<dbReference type="GO" id="GO:0000776">
    <property type="term" value="C:kinetochore"/>
    <property type="evidence" value="ECO:0007669"/>
    <property type="project" value="UniProtKB-KW"/>
</dbReference>
<evidence type="ECO:0000313" key="35">
    <source>
        <dbReference type="Proteomes" id="UP000190648"/>
    </source>
</evidence>
<evidence type="ECO:0000259" key="33">
    <source>
        <dbReference type="PROSITE" id="PS00125"/>
    </source>
</evidence>
<dbReference type="GO" id="GO:0009268">
    <property type="term" value="P:response to pH"/>
    <property type="evidence" value="ECO:0007669"/>
    <property type="project" value="UniProtKB-ARBA"/>
</dbReference>
<organism evidence="34 35">
    <name type="scientific">Patagioenas fasciata monilis</name>
    <dbReference type="NCBI Taxonomy" id="372326"/>
    <lineage>
        <taxon>Eukaryota</taxon>
        <taxon>Metazoa</taxon>
        <taxon>Chordata</taxon>
        <taxon>Craniata</taxon>
        <taxon>Vertebrata</taxon>
        <taxon>Euteleostomi</taxon>
        <taxon>Archelosauria</taxon>
        <taxon>Archosauria</taxon>
        <taxon>Dinosauria</taxon>
        <taxon>Saurischia</taxon>
        <taxon>Theropoda</taxon>
        <taxon>Coelurosauria</taxon>
        <taxon>Aves</taxon>
        <taxon>Neognathae</taxon>
        <taxon>Neoaves</taxon>
        <taxon>Columbimorphae</taxon>
        <taxon>Columbiformes</taxon>
        <taxon>Columbidae</taxon>
        <taxon>Patagioenas</taxon>
    </lineage>
</organism>
<dbReference type="GO" id="GO:0004722">
    <property type="term" value="F:protein serine/threonine phosphatase activity"/>
    <property type="evidence" value="ECO:0007669"/>
    <property type="project" value="UniProtKB-EC"/>
</dbReference>
<keyword evidence="9" id="KW-0813">Transport</keyword>
<keyword evidence="20 30" id="KW-0175">Coiled coil</keyword>
<dbReference type="InterPro" id="IPR027359">
    <property type="entry name" value="Volt_channel_dom_sf"/>
</dbReference>
<feature type="coiled-coil region" evidence="30">
    <location>
        <begin position="550"/>
        <end position="584"/>
    </location>
</feature>
<feature type="region of interest" description="Disordered" evidence="31">
    <location>
        <begin position="349"/>
        <end position="388"/>
    </location>
</feature>
<evidence type="ECO:0000256" key="21">
    <source>
        <dbReference type="ARBA" id="ARBA00023065"/>
    </source>
</evidence>
<sequence length="595" mass="68594">MFCIIGILAKDRECSGLHLSLQAMRFLFPVRSFIADEKILARKKGSKCHWQAACYRTASNYPVFLCSMRGSKPGKNVQLQENEIRGLCLKSREIFLSQPILLELEAPLKICGDIHGQYYDLLRLFEYGGFPPESNYLFLGDYVDRGKQSLETICLLLAYKIKYPENFFLLRGNHECASINRIYGFYDECKRRYNIKLWKTFTDCFNCLPIAAIVDEKIFCCHGGLSPDLQSMEQIRRIMRPTDVPDQGLLCDLLWSDPDKDVLGWGENDRGVSFTFGAEVVAKFLHKHDLDLICRAHQVVEDGYEFFAKRQLVTLFSAPNYCGEFDNAGAMMSVDETLMCSFQILKPAEKKKPNSSRPVTPPRGRRWAQPGRARYREPGGAGPSGRGWPWRSRCLDRHWPGDASLIQSHVQIMMKRLFSSHRFQILVVCLVILDALLVLGELLMDLKIIHPDKYKITPKVFHYLSLSILTIFLVEVGFKVFIYRWEFFHHKFEVLDGVVVVVSFILDVILIFREHEFEAVGLLILLRLWRVARIINGIILSVKTRSEQQVSKLKQANLKLATKVEQLEQSCIEKEQEIERLNKILKQHGLISEQK</sequence>
<evidence type="ECO:0000256" key="30">
    <source>
        <dbReference type="SAM" id="Coils"/>
    </source>
</evidence>
<evidence type="ECO:0000256" key="13">
    <source>
        <dbReference type="ARBA" id="ARBA00022692"/>
    </source>
</evidence>
<feature type="transmembrane region" description="Helical" evidence="32">
    <location>
        <begin position="460"/>
        <end position="482"/>
    </location>
</feature>
<dbReference type="PANTHER" id="PTHR11668">
    <property type="entry name" value="SERINE/THREONINE PROTEIN PHOSPHATASE"/>
    <property type="match status" value="1"/>
</dbReference>
<keyword evidence="19 32" id="KW-1133">Transmembrane helix</keyword>
<evidence type="ECO:0000256" key="18">
    <source>
        <dbReference type="ARBA" id="ARBA00022912"/>
    </source>
</evidence>
<dbReference type="AlphaFoldDB" id="A0A1V4JS32"/>
<dbReference type="Gene3D" id="3.60.21.10">
    <property type="match status" value="1"/>
</dbReference>
<keyword evidence="13 32" id="KW-0812">Transmembrane</keyword>
<evidence type="ECO:0000256" key="20">
    <source>
        <dbReference type="ARBA" id="ARBA00023054"/>
    </source>
</evidence>
<evidence type="ECO:0000256" key="23">
    <source>
        <dbReference type="ARBA" id="ARBA00023211"/>
    </source>
</evidence>
<evidence type="ECO:0000256" key="10">
    <source>
        <dbReference type="ARBA" id="ARBA00022475"/>
    </source>
</evidence>
<dbReference type="EC" id="3.1.3.16" evidence="29"/>
<evidence type="ECO:0000313" key="34">
    <source>
        <dbReference type="EMBL" id="OPJ75009.1"/>
    </source>
</evidence>
<dbReference type="GO" id="GO:0032154">
    <property type="term" value="C:cleavage furrow"/>
    <property type="evidence" value="ECO:0007669"/>
    <property type="project" value="UniProtKB-SubCell"/>
</dbReference>
<keyword evidence="21" id="KW-0406">Ion transport</keyword>
<dbReference type="FunFam" id="3.60.21.10:FF:000004">
    <property type="entry name" value="Serine/threonine-protein phosphatase"/>
    <property type="match status" value="1"/>
</dbReference>
<keyword evidence="26" id="KW-0131">Cell cycle</keyword>
<dbReference type="GO" id="GO:0051453">
    <property type="term" value="P:regulation of intracellular pH"/>
    <property type="evidence" value="ECO:0007669"/>
    <property type="project" value="UniProtKB-ARBA"/>
</dbReference>
<evidence type="ECO:0000256" key="24">
    <source>
        <dbReference type="ARBA" id="ARBA00023277"/>
    </source>
</evidence>
<evidence type="ECO:0000256" key="27">
    <source>
        <dbReference type="ARBA" id="ARBA00047761"/>
    </source>
</evidence>
<evidence type="ECO:0000256" key="11">
    <source>
        <dbReference type="ARBA" id="ARBA00022600"/>
    </source>
</evidence>
<evidence type="ECO:0000256" key="31">
    <source>
        <dbReference type="SAM" id="MobiDB-lite"/>
    </source>
</evidence>
<dbReference type="GO" id="GO:0005977">
    <property type="term" value="P:glycogen metabolic process"/>
    <property type="evidence" value="ECO:0007669"/>
    <property type="project" value="UniProtKB-KW"/>
</dbReference>
<dbReference type="InterPro" id="IPR031844">
    <property type="entry name" value="VGPC1_C"/>
</dbReference>
<dbReference type="Gene3D" id="1.20.5.170">
    <property type="match status" value="1"/>
</dbReference>
<dbReference type="GO" id="GO:0030171">
    <property type="term" value="F:voltage-gated proton channel activity"/>
    <property type="evidence" value="ECO:0007669"/>
    <property type="project" value="UniProtKB-ARBA"/>
</dbReference>
<keyword evidence="10" id="KW-1003">Cell membrane</keyword>
<evidence type="ECO:0000256" key="29">
    <source>
        <dbReference type="RuleBase" id="RU004273"/>
    </source>
</evidence>
<dbReference type="GO" id="GO:0034702">
    <property type="term" value="C:monoatomic ion channel complex"/>
    <property type="evidence" value="ECO:0007669"/>
    <property type="project" value="UniProtKB-KW"/>
</dbReference>
<dbReference type="SUPFAM" id="SSF56300">
    <property type="entry name" value="Metallo-dependent phosphatases"/>
    <property type="match status" value="1"/>
</dbReference>
<keyword evidence="23" id="KW-0464">Manganese</keyword>
<comment type="caution">
    <text evidence="34">The sequence shown here is derived from an EMBL/GenBank/DDBJ whole genome shotgun (WGS) entry which is preliminary data.</text>
</comment>
<keyword evidence="12" id="KW-0132">Cell division</keyword>
<dbReference type="GO" id="GO:0005730">
    <property type="term" value="C:nucleolus"/>
    <property type="evidence" value="ECO:0007669"/>
    <property type="project" value="UniProtKB-SubCell"/>
</dbReference>
<dbReference type="EMBL" id="LSYS01006629">
    <property type="protein sequence ID" value="OPJ75009.1"/>
    <property type="molecule type" value="Genomic_DNA"/>
</dbReference>
<dbReference type="SMART" id="SM00156">
    <property type="entry name" value="PP2Ac"/>
    <property type="match status" value="1"/>
</dbReference>
<keyword evidence="24" id="KW-0119">Carbohydrate metabolism</keyword>
<dbReference type="InterPro" id="IPR029052">
    <property type="entry name" value="Metallo-depent_PP-like"/>
</dbReference>
<dbReference type="InterPro" id="IPR004843">
    <property type="entry name" value="Calcineurin-like_PHP"/>
</dbReference>
<evidence type="ECO:0000256" key="17">
    <source>
        <dbReference type="ARBA" id="ARBA00022882"/>
    </source>
</evidence>
<proteinExistence type="inferred from homology"/>
<keyword evidence="14" id="KW-0479">Metal-binding</keyword>
<comment type="similarity">
    <text evidence="8">Belongs to the PPP phosphatase family. PP-1 subfamily.</text>
</comment>
<dbReference type="PANTHER" id="PTHR11668:SF300">
    <property type="entry name" value="SERINE_THREONINE-PROTEIN PHOSPHATASE"/>
    <property type="match status" value="1"/>
</dbReference>
<comment type="catalytic activity">
    <reaction evidence="28 29">
        <text>O-phospho-L-threonyl-[protein] + H2O = L-threonyl-[protein] + phosphate</text>
        <dbReference type="Rhea" id="RHEA:47004"/>
        <dbReference type="Rhea" id="RHEA-COMP:11060"/>
        <dbReference type="Rhea" id="RHEA-COMP:11605"/>
        <dbReference type="ChEBI" id="CHEBI:15377"/>
        <dbReference type="ChEBI" id="CHEBI:30013"/>
        <dbReference type="ChEBI" id="CHEBI:43474"/>
        <dbReference type="ChEBI" id="CHEBI:61977"/>
        <dbReference type="EC" id="3.1.3.16"/>
    </reaction>
</comment>
<evidence type="ECO:0000256" key="26">
    <source>
        <dbReference type="ARBA" id="ARBA00023306"/>
    </source>
</evidence>
<keyword evidence="18" id="KW-0904">Protein phosphatase</keyword>
<dbReference type="InterPro" id="IPR031675">
    <property type="entry name" value="STPPase_N"/>
</dbReference>
<evidence type="ECO:0000256" key="4">
    <source>
        <dbReference type="ARBA" id="ARBA00004626"/>
    </source>
</evidence>
<dbReference type="Pfam" id="PF16891">
    <property type="entry name" value="STPPase_N"/>
    <property type="match status" value="1"/>
</dbReference>
<evidence type="ECO:0000256" key="3">
    <source>
        <dbReference type="ARBA" id="ARBA00004604"/>
    </source>
</evidence>
<dbReference type="GO" id="GO:0030670">
    <property type="term" value="C:phagocytic vesicle membrane"/>
    <property type="evidence" value="ECO:0007669"/>
    <property type="project" value="UniProtKB-ARBA"/>
</dbReference>
<dbReference type="GO" id="GO:1903426">
    <property type="term" value="P:regulation of reactive oxygen species biosynthetic process"/>
    <property type="evidence" value="ECO:0007669"/>
    <property type="project" value="UniProtKB-ARBA"/>
</dbReference>
<dbReference type="Gene3D" id="1.20.120.350">
    <property type="entry name" value="Voltage-gated potassium channels. Chain C"/>
    <property type="match status" value="1"/>
</dbReference>
<dbReference type="GO" id="GO:0005654">
    <property type="term" value="C:nucleoplasm"/>
    <property type="evidence" value="ECO:0007669"/>
    <property type="project" value="UniProtKB-SubCell"/>
</dbReference>
<dbReference type="FunFam" id="1.20.120.350:FF:000054">
    <property type="entry name" value="voltage-gated hydrogen channel 1"/>
    <property type="match status" value="1"/>
</dbReference>
<dbReference type="InterPro" id="IPR006186">
    <property type="entry name" value="Ser/Thr-sp_prot-phosphatase"/>
</dbReference>
<keyword evidence="35" id="KW-1185">Reference proteome</keyword>
<keyword evidence="17" id="KW-0851">Voltage-gated channel</keyword>
<evidence type="ECO:0000256" key="12">
    <source>
        <dbReference type="ARBA" id="ARBA00022618"/>
    </source>
</evidence>
<evidence type="ECO:0000256" key="5">
    <source>
        <dbReference type="ARBA" id="ARBA00004629"/>
    </source>
</evidence>
<keyword evidence="25" id="KW-0407">Ion channel</keyword>
<evidence type="ECO:0000256" key="25">
    <source>
        <dbReference type="ARBA" id="ARBA00023303"/>
    </source>
</evidence>
<comment type="subcellular location">
    <subcellularLocation>
        <location evidence="7">Cell membrane</location>
        <topology evidence="7">Multi-pass membrane protein</topology>
    </subcellularLocation>
    <subcellularLocation>
        <location evidence="5">Chromosome</location>
        <location evidence="5">Centromere</location>
        <location evidence="5">Kinetochore</location>
    </subcellularLocation>
    <subcellularLocation>
        <location evidence="4">Cleavage furrow</location>
    </subcellularLocation>
    <subcellularLocation>
        <location evidence="2">Midbody</location>
    </subcellularLocation>
    <subcellularLocation>
        <location evidence="3">Nucleus</location>
        <location evidence="3">Nucleolus</location>
    </subcellularLocation>
    <subcellularLocation>
        <location evidence="6">Nucleus</location>
        <location evidence="6">Nucleoplasm</location>
    </subcellularLocation>
</comment>
<feature type="transmembrane region" description="Helical" evidence="32">
    <location>
        <begin position="494"/>
        <end position="513"/>
    </location>
</feature>
<dbReference type="GO" id="GO:0010043">
    <property type="term" value="P:response to zinc ion"/>
    <property type="evidence" value="ECO:0007669"/>
    <property type="project" value="UniProtKB-ARBA"/>
</dbReference>
<evidence type="ECO:0000256" key="1">
    <source>
        <dbReference type="ARBA" id="ARBA00001936"/>
    </source>
</evidence>
<evidence type="ECO:0000256" key="6">
    <source>
        <dbReference type="ARBA" id="ARBA00004642"/>
    </source>
</evidence>
<comment type="catalytic activity">
    <reaction evidence="27">
        <text>O-phospho-L-seryl-[protein] + H2O = L-seryl-[protein] + phosphate</text>
        <dbReference type="Rhea" id="RHEA:20629"/>
        <dbReference type="Rhea" id="RHEA-COMP:9863"/>
        <dbReference type="Rhea" id="RHEA-COMP:11604"/>
        <dbReference type="ChEBI" id="CHEBI:15377"/>
        <dbReference type="ChEBI" id="CHEBI:29999"/>
        <dbReference type="ChEBI" id="CHEBI:43474"/>
        <dbReference type="ChEBI" id="CHEBI:83421"/>
        <dbReference type="EC" id="3.1.3.16"/>
    </reaction>
</comment>
<keyword evidence="22 32" id="KW-0472">Membrane</keyword>
<accession>A0A1V4JS32</accession>
<dbReference type="InterPro" id="IPR005821">
    <property type="entry name" value="Ion_trans_dom"/>
</dbReference>
<evidence type="ECO:0000256" key="9">
    <source>
        <dbReference type="ARBA" id="ARBA00022448"/>
    </source>
</evidence>
<name>A0A1V4JS32_PATFA</name>
<dbReference type="FunFam" id="1.20.5.170:FF:000073">
    <property type="entry name" value="Voltage-gated hydrogen channel 1"/>
    <property type="match status" value="1"/>
</dbReference>
<keyword evidence="11" id="KW-0321">Glycogen metabolism</keyword>
<dbReference type="GO" id="GO:0042803">
    <property type="term" value="F:protein homodimerization activity"/>
    <property type="evidence" value="ECO:0007669"/>
    <property type="project" value="UniProtKB-ARBA"/>
</dbReference>
<evidence type="ECO:0000256" key="2">
    <source>
        <dbReference type="ARBA" id="ARBA00004214"/>
    </source>
</evidence>
<protein>
    <recommendedName>
        <fullName evidence="29">Serine/threonine-protein phosphatase</fullName>
        <ecNumber evidence="29">3.1.3.16</ecNumber>
    </recommendedName>
</protein>
<dbReference type="OrthoDB" id="1930084at2759"/>
<dbReference type="GO" id="GO:0030496">
    <property type="term" value="C:midbody"/>
    <property type="evidence" value="ECO:0007669"/>
    <property type="project" value="UniProtKB-SubCell"/>
</dbReference>
<keyword evidence="15 29" id="KW-0378">Hydrolase</keyword>
<feature type="domain" description="Serine/threonine specific protein phosphatases" evidence="33">
    <location>
        <begin position="170"/>
        <end position="175"/>
    </location>
</feature>
<comment type="cofactor">
    <cofactor evidence="1">
        <name>Mn(2+)</name>
        <dbReference type="ChEBI" id="CHEBI:29035"/>
    </cofactor>
</comment>
<reference evidence="34 35" key="1">
    <citation type="submission" date="2016-02" db="EMBL/GenBank/DDBJ databases">
        <title>Band-tailed pigeon sequencing and assembly.</title>
        <authorList>
            <person name="Soares A.E."/>
            <person name="Novak B.J."/>
            <person name="Rice E.S."/>
            <person name="O'Connell B."/>
            <person name="Chang D."/>
            <person name="Weber S."/>
            <person name="Shapiro B."/>
        </authorList>
    </citation>
    <scope>NUCLEOTIDE SEQUENCE [LARGE SCALE GENOMIC DNA]</scope>
    <source>
        <strain evidence="34">BTP2013</strain>
        <tissue evidence="34">Blood</tissue>
    </source>
</reference>
<dbReference type="GO" id="GO:0051301">
    <property type="term" value="P:cell division"/>
    <property type="evidence" value="ECO:0007669"/>
    <property type="project" value="UniProtKB-KW"/>
</dbReference>
<dbReference type="Pfam" id="PF00520">
    <property type="entry name" value="Ion_trans"/>
    <property type="match status" value="1"/>
</dbReference>
<evidence type="ECO:0000256" key="7">
    <source>
        <dbReference type="ARBA" id="ARBA00004651"/>
    </source>
</evidence>
<feature type="transmembrane region" description="Helical" evidence="32">
    <location>
        <begin position="423"/>
        <end position="440"/>
    </location>
</feature>